<protein>
    <recommendedName>
        <fullName evidence="1">Trimeric autotransporter adhesin YadA-like stalk domain-containing protein</fullName>
    </recommendedName>
</protein>
<evidence type="ECO:0000259" key="1">
    <source>
        <dbReference type="Pfam" id="PF05662"/>
    </source>
</evidence>
<name>A0A074VAQ1_9NEIS</name>
<dbReference type="EMBL" id="AVQL01000012">
    <property type="protein sequence ID" value="KEQ02206.1"/>
    <property type="molecule type" value="Genomic_DNA"/>
</dbReference>
<dbReference type="InterPro" id="IPR011049">
    <property type="entry name" value="Serralysin-like_metalloprot_C"/>
</dbReference>
<proteinExistence type="predicted"/>
<sequence>STSSASGITSLSTAALNTTGKLNTVSNNVSALQSDALQWKNNVNGIGGFYDASHGTNQAQKITNVAAGQLADNSTDAVNAGQLYQVSTSSA</sequence>
<evidence type="ECO:0000313" key="3">
    <source>
        <dbReference type="Proteomes" id="UP000027644"/>
    </source>
</evidence>
<dbReference type="AlphaFoldDB" id="A0A074VAQ1"/>
<comment type="caution">
    <text evidence="2">The sequence shown here is derived from an EMBL/GenBank/DDBJ whole genome shotgun (WGS) entry which is preliminary data.</text>
</comment>
<feature type="non-terminal residue" evidence="2">
    <location>
        <position position="91"/>
    </location>
</feature>
<dbReference type="Gene3D" id="1.20.5.170">
    <property type="match status" value="1"/>
</dbReference>
<feature type="domain" description="Trimeric autotransporter adhesin YadA-like stalk" evidence="1">
    <location>
        <begin position="61"/>
        <end position="89"/>
    </location>
</feature>
<dbReference type="Proteomes" id="UP000027644">
    <property type="component" value="Unassembled WGS sequence"/>
</dbReference>
<feature type="non-terminal residue" evidence="2">
    <location>
        <position position="1"/>
    </location>
</feature>
<dbReference type="GO" id="GO:0019867">
    <property type="term" value="C:outer membrane"/>
    <property type="evidence" value="ECO:0007669"/>
    <property type="project" value="InterPro"/>
</dbReference>
<reference evidence="2 3" key="1">
    <citation type="journal article" date="2014" name="PLoS Genet.">
        <title>Hidden diversity in honey bee gut symbionts detected by single-cell genomics.</title>
        <authorList>
            <person name="Engel P."/>
            <person name="Stepanauskas R."/>
            <person name="Moran N."/>
        </authorList>
    </citation>
    <scope>NUCLEOTIDE SEQUENCE [LARGE SCALE GENOMIC DNA]</scope>
    <source>
        <strain evidence="2 3">SCGC AB-598-J21</strain>
    </source>
</reference>
<dbReference type="InterPro" id="IPR008635">
    <property type="entry name" value="Coiled_stalk_dom"/>
</dbReference>
<dbReference type="Gene3D" id="4.10.80.270">
    <property type="match status" value="1"/>
</dbReference>
<accession>A0A074VAQ1</accession>
<organism evidence="2 3">
    <name type="scientific">Snodgrassella alvi SCGC AB-598-J21</name>
    <dbReference type="NCBI Taxonomy" id="1385367"/>
    <lineage>
        <taxon>Bacteria</taxon>
        <taxon>Pseudomonadati</taxon>
        <taxon>Pseudomonadota</taxon>
        <taxon>Betaproteobacteria</taxon>
        <taxon>Neisseriales</taxon>
        <taxon>Neisseriaceae</taxon>
        <taxon>Snodgrassella</taxon>
    </lineage>
</organism>
<gene>
    <name evidence="2" type="ORF">SASC598J21_000110</name>
</gene>
<evidence type="ECO:0000313" key="2">
    <source>
        <dbReference type="EMBL" id="KEQ02206.1"/>
    </source>
</evidence>
<dbReference type="SUPFAM" id="SSF101967">
    <property type="entry name" value="Adhesin YadA, collagen-binding domain"/>
    <property type="match status" value="1"/>
</dbReference>
<dbReference type="Pfam" id="PF05662">
    <property type="entry name" value="YadA_stalk"/>
    <property type="match status" value="1"/>
</dbReference>